<comment type="caution">
    <text evidence="2">The sequence shown here is derived from an EMBL/GenBank/DDBJ whole genome shotgun (WGS) entry which is preliminary data.</text>
</comment>
<organism evidence="2 3">
    <name type="scientific">Lasiosphaeria ovina</name>
    <dbReference type="NCBI Taxonomy" id="92902"/>
    <lineage>
        <taxon>Eukaryota</taxon>
        <taxon>Fungi</taxon>
        <taxon>Dikarya</taxon>
        <taxon>Ascomycota</taxon>
        <taxon>Pezizomycotina</taxon>
        <taxon>Sordariomycetes</taxon>
        <taxon>Sordariomycetidae</taxon>
        <taxon>Sordariales</taxon>
        <taxon>Lasiosphaeriaceae</taxon>
        <taxon>Lasiosphaeria</taxon>
    </lineage>
</organism>
<dbReference type="Proteomes" id="UP001287356">
    <property type="component" value="Unassembled WGS sequence"/>
</dbReference>
<sequence length="221" mass="23457">MEGGEDVLAHAVKEHAHGRGISHQRPCVAQNRLASSSTGAPLVGNVGTRSTSICPQRTVARSFGKLASTTSKPYTGLMIQGQRIVTRKGKGGLVGRDLSLAILEKRRGRPSGKVPASFRMTARPCSSGAAMPPRDAIRDNKLLLAMNCLARSSAKGRHVTMGKPCPNKNVGTFGSRASSAADPLLEQIPSSPEDDPRAGTKLCDPEDRSVFSSMVFRPSRL</sequence>
<feature type="region of interest" description="Disordered" evidence="1">
    <location>
        <begin position="157"/>
        <end position="205"/>
    </location>
</feature>
<evidence type="ECO:0000313" key="2">
    <source>
        <dbReference type="EMBL" id="KAK3371355.1"/>
    </source>
</evidence>
<feature type="region of interest" description="Disordered" evidence="1">
    <location>
        <begin position="109"/>
        <end position="133"/>
    </location>
</feature>
<proteinExistence type="predicted"/>
<feature type="compositionally biased region" description="Basic and acidic residues" evidence="1">
    <location>
        <begin position="194"/>
        <end position="205"/>
    </location>
</feature>
<accession>A0AAE0N5U3</accession>
<dbReference type="EMBL" id="JAULSN010000005">
    <property type="protein sequence ID" value="KAK3371355.1"/>
    <property type="molecule type" value="Genomic_DNA"/>
</dbReference>
<feature type="compositionally biased region" description="Polar residues" evidence="1">
    <location>
        <begin position="169"/>
        <end position="178"/>
    </location>
</feature>
<evidence type="ECO:0000256" key="1">
    <source>
        <dbReference type="SAM" id="MobiDB-lite"/>
    </source>
</evidence>
<reference evidence="2" key="2">
    <citation type="submission" date="2023-06" db="EMBL/GenBank/DDBJ databases">
        <authorList>
            <consortium name="Lawrence Berkeley National Laboratory"/>
            <person name="Haridas S."/>
            <person name="Hensen N."/>
            <person name="Bonometti L."/>
            <person name="Westerberg I."/>
            <person name="Brannstrom I.O."/>
            <person name="Guillou S."/>
            <person name="Cros-Aarteil S."/>
            <person name="Calhoun S."/>
            <person name="Kuo A."/>
            <person name="Mondo S."/>
            <person name="Pangilinan J."/>
            <person name="Riley R."/>
            <person name="Labutti K."/>
            <person name="Andreopoulos B."/>
            <person name="Lipzen A."/>
            <person name="Chen C."/>
            <person name="Yanf M."/>
            <person name="Daum C."/>
            <person name="Ng V."/>
            <person name="Clum A."/>
            <person name="Steindorff A."/>
            <person name="Ohm R."/>
            <person name="Martin F."/>
            <person name="Silar P."/>
            <person name="Natvig D."/>
            <person name="Lalanne C."/>
            <person name="Gautier V."/>
            <person name="Ament-Velasquez S.L."/>
            <person name="Kruys A."/>
            <person name="Hutchinson M.I."/>
            <person name="Powell A.J."/>
            <person name="Barry K."/>
            <person name="Miller A.N."/>
            <person name="Grigoriev I.V."/>
            <person name="Debuchy R."/>
            <person name="Gladieux P."/>
            <person name="Thoren M.H."/>
            <person name="Johannesson H."/>
        </authorList>
    </citation>
    <scope>NUCLEOTIDE SEQUENCE</scope>
    <source>
        <strain evidence="2">CBS 958.72</strain>
    </source>
</reference>
<dbReference type="AlphaFoldDB" id="A0AAE0N5U3"/>
<name>A0AAE0N5U3_9PEZI</name>
<gene>
    <name evidence="2" type="ORF">B0T24DRAFT_316943</name>
</gene>
<evidence type="ECO:0000313" key="3">
    <source>
        <dbReference type="Proteomes" id="UP001287356"/>
    </source>
</evidence>
<keyword evidence="3" id="KW-1185">Reference proteome</keyword>
<reference evidence="2" key="1">
    <citation type="journal article" date="2023" name="Mol. Phylogenet. Evol.">
        <title>Genome-scale phylogeny and comparative genomics of the fungal order Sordariales.</title>
        <authorList>
            <person name="Hensen N."/>
            <person name="Bonometti L."/>
            <person name="Westerberg I."/>
            <person name="Brannstrom I.O."/>
            <person name="Guillou S."/>
            <person name="Cros-Aarteil S."/>
            <person name="Calhoun S."/>
            <person name="Haridas S."/>
            <person name="Kuo A."/>
            <person name="Mondo S."/>
            <person name="Pangilinan J."/>
            <person name="Riley R."/>
            <person name="LaButti K."/>
            <person name="Andreopoulos B."/>
            <person name="Lipzen A."/>
            <person name="Chen C."/>
            <person name="Yan M."/>
            <person name="Daum C."/>
            <person name="Ng V."/>
            <person name="Clum A."/>
            <person name="Steindorff A."/>
            <person name="Ohm R.A."/>
            <person name="Martin F."/>
            <person name="Silar P."/>
            <person name="Natvig D.O."/>
            <person name="Lalanne C."/>
            <person name="Gautier V."/>
            <person name="Ament-Velasquez S.L."/>
            <person name="Kruys A."/>
            <person name="Hutchinson M.I."/>
            <person name="Powell A.J."/>
            <person name="Barry K."/>
            <person name="Miller A.N."/>
            <person name="Grigoriev I.V."/>
            <person name="Debuchy R."/>
            <person name="Gladieux P."/>
            <person name="Hiltunen Thoren M."/>
            <person name="Johannesson H."/>
        </authorList>
    </citation>
    <scope>NUCLEOTIDE SEQUENCE</scope>
    <source>
        <strain evidence="2">CBS 958.72</strain>
    </source>
</reference>
<protein>
    <submittedName>
        <fullName evidence="2">Uncharacterized protein</fullName>
    </submittedName>
</protein>